<protein>
    <submittedName>
        <fullName evidence="1">Uncharacterized protein</fullName>
    </submittedName>
</protein>
<keyword evidence="2" id="KW-1185">Reference proteome</keyword>
<reference evidence="1" key="1">
    <citation type="submission" date="2021-08" db="EMBL/GenBank/DDBJ databases">
        <title>The first chromosome-level gecko genome reveals the dynamic sex chromosomes of Neotropical dwarf geckos (Sphaerodactylidae: Sphaerodactylus).</title>
        <authorList>
            <person name="Pinto B.J."/>
            <person name="Keating S.E."/>
            <person name="Gamble T."/>
        </authorList>
    </citation>
    <scope>NUCLEOTIDE SEQUENCE</scope>
    <source>
        <strain evidence="1">TG3544</strain>
    </source>
</reference>
<organism evidence="1 2">
    <name type="scientific">Sphaerodactylus townsendi</name>
    <dbReference type="NCBI Taxonomy" id="933632"/>
    <lineage>
        <taxon>Eukaryota</taxon>
        <taxon>Metazoa</taxon>
        <taxon>Chordata</taxon>
        <taxon>Craniata</taxon>
        <taxon>Vertebrata</taxon>
        <taxon>Euteleostomi</taxon>
        <taxon>Lepidosauria</taxon>
        <taxon>Squamata</taxon>
        <taxon>Bifurcata</taxon>
        <taxon>Gekkota</taxon>
        <taxon>Sphaerodactylidae</taxon>
        <taxon>Sphaerodactylus</taxon>
    </lineage>
</organism>
<dbReference type="Proteomes" id="UP000827872">
    <property type="component" value="Linkage Group LG06"/>
</dbReference>
<evidence type="ECO:0000313" key="2">
    <source>
        <dbReference type="Proteomes" id="UP000827872"/>
    </source>
</evidence>
<dbReference type="EMBL" id="CM037619">
    <property type="protein sequence ID" value="KAH8007599.1"/>
    <property type="molecule type" value="Genomic_DNA"/>
</dbReference>
<comment type="caution">
    <text evidence="1">The sequence shown here is derived from an EMBL/GenBank/DDBJ whole genome shotgun (WGS) entry which is preliminary data.</text>
</comment>
<sequence length="104" mass="12012">MAIGQFRQLKKKILKLFVIQRLNTVQFMVVSEAFPLVLEKGKETAFFQTFLVATQQLQGISFLKMSSFLTQSLCCGRIISPFLLLHVHRYSTWDSKIHQNNSSM</sequence>
<name>A0ACB8FQG5_9SAUR</name>
<accession>A0ACB8FQG5</accession>
<proteinExistence type="predicted"/>
<gene>
    <name evidence="1" type="ORF">K3G42_024438</name>
</gene>
<evidence type="ECO:0000313" key="1">
    <source>
        <dbReference type="EMBL" id="KAH8007599.1"/>
    </source>
</evidence>